<sequence length="107" mass="12459">MPVSPTQGVFIMSTTPTTDEQFMQLVDTFITTANEKAQNMDRNVIGPAMMFAATRFNAYMLAMSTRNVEEFKQQSEPARKYYLEQHEKMMADNFKDFETNFDKYRGN</sequence>
<comment type="caution">
    <text evidence="1">The sequence shown here is derived from an EMBL/GenBank/DDBJ whole genome shotgun (WGS) entry which is preliminary data.</text>
</comment>
<dbReference type="InterPro" id="IPR021490">
    <property type="entry name" value="DUF3144"/>
</dbReference>
<gene>
    <name evidence="1" type="ORF">GM668_00830</name>
</gene>
<protein>
    <submittedName>
        <fullName evidence="1">DUF3144 domain-containing protein</fullName>
    </submittedName>
</protein>
<name>A0A6L6PVE6_9BURK</name>
<organism evidence="1 2">
    <name type="scientific">Pseudoduganella ginsengisoli</name>
    <dbReference type="NCBI Taxonomy" id="1462440"/>
    <lineage>
        <taxon>Bacteria</taxon>
        <taxon>Pseudomonadati</taxon>
        <taxon>Pseudomonadota</taxon>
        <taxon>Betaproteobacteria</taxon>
        <taxon>Burkholderiales</taxon>
        <taxon>Oxalobacteraceae</taxon>
        <taxon>Telluria group</taxon>
        <taxon>Pseudoduganella</taxon>
    </lineage>
</organism>
<dbReference type="Proteomes" id="UP000484015">
    <property type="component" value="Unassembled WGS sequence"/>
</dbReference>
<dbReference type="OrthoDB" id="8777328at2"/>
<dbReference type="Gene3D" id="1.10.287.3020">
    <property type="match status" value="1"/>
</dbReference>
<accession>A0A6L6PVE6</accession>
<dbReference type="AlphaFoldDB" id="A0A6L6PVE6"/>
<evidence type="ECO:0000313" key="2">
    <source>
        <dbReference type="Proteomes" id="UP000484015"/>
    </source>
</evidence>
<proteinExistence type="predicted"/>
<evidence type="ECO:0000313" key="1">
    <source>
        <dbReference type="EMBL" id="MTW00622.1"/>
    </source>
</evidence>
<keyword evidence="2" id="KW-1185">Reference proteome</keyword>
<dbReference type="EMBL" id="WNLA01000001">
    <property type="protein sequence ID" value="MTW00622.1"/>
    <property type="molecule type" value="Genomic_DNA"/>
</dbReference>
<reference evidence="1 2" key="1">
    <citation type="submission" date="2019-11" db="EMBL/GenBank/DDBJ databases">
        <title>Type strains purchased from KCTC, JCM and DSMZ.</title>
        <authorList>
            <person name="Lu H."/>
        </authorList>
    </citation>
    <scope>NUCLEOTIDE SEQUENCE [LARGE SCALE GENOMIC DNA]</scope>
    <source>
        <strain evidence="1 2">KCTC 42409</strain>
    </source>
</reference>
<dbReference type="Pfam" id="PF11342">
    <property type="entry name" value="DUF3144"/>
    <property type="match status" value="1"/>
</dbReference>